<keyword evidence="4" id="KW-1185">Reference proteome</keyword>
<dbReference type="InterPro" id="IPR036812">
    <property type="entry name" value="NAD(P)_OxRdtase_dom_sf"/>
</dbReference>
<organism evidence="3 4">
    <name type="scientific">Melanomma pulvis-pyrius CBS 109.77</name>
    <dbReference type="NCBI Taxonomy" id="1314802"/>
    <lineage>
        <taxon>Eukaryota</taxon>
        <taxon>Fungi</taxon>
        <taxon>Dikarya</taxon>
        <taxon>Ascomycota</taxon>
        <taxon>Pezizomycotina</taxon>
        <taxon>Dothideomycetes</taxon>
        <taxon>Pleosporomycetidae</taxon>
        <taxon>Pleosporales</taxon>
        <taxon>Melanommataceae</taxon>
        <taxon>Melanomma</taxon>
    </lineage>
</organism>
<dbReference type="GO" id="GO:0016491">
    <property type="term" value="F:oxidoreductase activity"/>
    <property type="evidence" value="ECO:0007669"/>
    <property type="project" value="UniProtKB-KW"/>
</dbReference>
<dbReference type="CDD" id="cd19075">
    <property type="entry name" value="AKR_AKR7A1-5"/>
    <property type="match status" value="1"/>
</dbReference>
<evidence type="ECO:0000313" key="4">
    <source>
        <dbReference type="Proteomes" id="UP000799757"/>
    </source>
</evidence>
<dbReference type="Gene3D" id="3.20.20.100">
    <property type="entry name" value="NADP-dependent oxidoreductase domain"/>
    <property type="match status" value="1"/>
</dbReference>
<dbReference type="Proteomes" id="UP000799757">
    <property type="component" value="Unassembled WGS sequence"/>
</dbReference>
<proteinExistence type="predicted"/>
<dbReference type="EMBL" id="MU001757">
    <property type="protein sequence ID" value="KAF2799863.1"/>
    <property type="molecule type" value="Genomic_DNA"/>
</dbReference>
<dbReference type="PANTHER" id="PTHR43364">
    <property type="entry name" value="NADH-SPECIFIC METHYLGLYOXAL REDUCTASE-RELATED"/>
    <property type="match status" value="1"/>
</dbReference>
<accession>A0A6A6XUF8</accession>
<dbReference type="AlphaFoldDB" id="A0A6A6XUF8"/>
<protein>
    <submittedName>
        <fullName evidence="3">Aldo/keto reductase</fullName>
    </submittedName>
</protein>
<dbReference type="OrthoDB" id="48988at2759"/>
<reference evidence="3" key="1">
    <citation type="journal article" date="2020" name="Stud. Mycol.">
        <title>101 Dothideomycetes genomes: a test case for predicting lifestyles and emergence of pathogens.</title>
        <authorList>
            <person name="Haridas S."/>
            <person name="Albert R."/>
            <person name="Binder M."/>
            <person name="Bloem J."/>
            <person name="Labutti K."/>
            <person name="Salamov A."/>
            <person name="Andreopoulos B."/>
            <person name="Baker S."/>
            <person name="Barry K."/>
            <person name="Bills G."/>
            <person name="Bluhm B."/>
            <person name="Cannon C."/>
            <person name="Castanera R."/>
            <person name="Culley D."/>
            <person name="Daum C."/>
            <person name="Ezra D."/>
            <person name="Gonzalez J."/>
            <person name="Henrissat B."/>
            <person name="Kuo A."/>
            <person name="Liang C."/>
            <person name="Lipzen A."/>
            <person name="Lutzoni F."/>
            <person name="Magnuson J."/>
            <person name="Mondo S."/>
            <person name="Nolan M."/>
            <person name="Ohm R."/>
            <person name="Pangilinan J."/>
            <person name="Park H.-J."/>
            <person name="Ramirez L."/>
            <person name="Alfaro M."/>
            <person name="Sun H."/>
            <person name="Tritt A."/>
            <person name="Yoshinaga Y."/>
            <person name="Zwiers L.-H."/>
            <person name="Turgeon B."/>
            <person name="Goodwin S."/>
            <person name="Spatafora J."/>
            <person name="Crous P."/>
            <person name="Grigoriev I."/>
        </authorList>
    </citation>
    <scope>NUCLEOTIDE SEQUENCE</scope>
    <source>
        <strain evidence="3">CBS 109.77</strain>
    </source>
</reference>
<dbReference type="PANTHER" id="PTHR43364:SF4">
    <property type="entry name" value="NAD(P)-LINKED OXIDOREDUCTASE SUPERFAMILY PROTEIN"/>
    <property type="match status" value="1"/>
</dbReference>
<dbReference type="Pfam" id="PF00248">
    <property type="entry name" value="Aldo_ket_red"/>
    <property type="match status" value="1"/>
</dbReference>
<evidence type="ECO:0000313" key="3">
    <source>
        <dbReference type="EMBL" id="KAF2799863.1"/>
    </source>
</evidence>
<dbReference type="InterPro" id="IPR023210">
    <property type="entry name" value="NADP_OxRdtase_dom"/>
</dbReference>
<name>A0A6A6XUF8_9PLEO</name>
<sequence>MLQFWVKNGYNSFIHRRLYEKGMPTCLQDAFTTLAAYTGRTPAAKETILQIAEERSSALARQSPPTTDGAQGILAHLARVQALFIYEFIRLFDGSVRLRASAEKQLPVLRRWVTQMWEAVKRYRGEDVFLGHRPLQWAANEFDREYNASSELWKLWILTESVRRTHVIIDTIINVYQTMTKGWADCAGAVMFTARRGLWEAESAVKWFELSCANPPLLVPSLQPGPLISQYAAEEFDDFVKMFWTFIVGPDKIQCWIDKNVQALLDAFHSRGYRDIDTARDYSPNAPGTSEARLGQVGVASRFAIHTKIHSGTPGDHEPSKINLSIGQSLDALKTSTVETMFLHVPDRQTPFEDTAKAMNDAFQQGKFKQFGLSNYTAAEVLKIIEICEEKGYTKPSVYQGHYNAIVRGGEKELFPLLRKHNIAFFAYSPAAGGLFSGNADSKRWKDDNIVGKLYNSLYSHPPVQASVATVRDAAEKYGISGHDAAVRWTAFHSILDGKYGDGVIFGLSKIEHLHRTLDALEAGPLPAELAEAITATYATVEDAGAAPPYHL</sequence>
<dbReference type="InterPro" id="IPR050523">
    <property type="entry name" value="AKR_Detox_Biosynth"/>
</dbReference>
<evidence type="ECO:0000256" key="1">
    <source>
        <dbReference type="ARBA" id="ARBA00023002"/>
    </source>
</evidence>
<feature type="domain" description="NADP-dependent oxidoreductase" evidence="2">
    <location>
        <begin position="260"/>
        <end position="536"/>
    </location>
</feature>
<evidence type="ECO:0000259" key="2">
    <source>
        <dbReference type="Pfam" id="PF00248"/>
    </source>
</evidence>
<dbReference type="SUPFAM" id="SSF51430">
    <property type="entry name" value="NAD(P)-linked oxidoreductase"/>
    <property type="match status" value="1"/>
</dbReference>
<keyword evidence="1" id="KW-0560">Oxidoreductase</keyword>
<gene>
    <name evidence="3" type="ORF">K505DRAFT_230160</name>
</gene>